<dbReference type="InterPro" id="IPR025316">
    <property type="entry name" value="DUF4221"/>
</dbReference>
<reference evidence="1 2" key="1">
    <citation type="submission" date="2016-02" db="EMBL/GenBank/DDBJ databases">
        <authorList>
            <person name="Wen L."/>
            <person name="He K."/>
            <person name="Yang H."/>
        </authorList>
    </citation>
    <scope>NUCLEOTIDE SEQUENCE [LARGE SCALE GENOMIC DNA]</scope>
    <source>
        <strain evidence="1 2">KLE1704</strain>
    </source>
</reference>
<organism evidence="1">
    <name type="scientific">Bacteroides intestinalis</name>
    <dbReference type="NCBI Taxonomy" id="329854"/>
    <lineage>
        <taxon>Bacteria</taxon>
        <taxon>Pseudomonadati</taxon>
        <taxon>Bacteroidota</taxon>
        <taxon>Bacteroidia</taxon>
        <taxon>Bacteroidales</taxon>
        <taxon>Bacteroidaceae</taxon>
        <taxon>Bacteroides</taxon>
    </lineage>
</organism>
<dbReference type="Proteomes" id="UP000070319">
    <property type="component" value="Unassembled WGS sequence"/>
</dbReference>
<evidence type="ECO:0008006" key="3">
    <source>
        <dbReference type="Google" id="ProtNLM"/>
    </source>
</evidence>
<accession>A0A139LSE1</accession>
<dbReference type="PATRIC" id="fig|329854.7.peg.884"/>
<dbReference type="Pfam" id="PF13970">
    <property type="entry name" value="DUF4221"/>
    <property type="match status" value="1"/>
</dbReference>
<proteinExistence type="predicted"/>
<sequence>MYMKNETTKFSVSRAILVISNRMKHWALIIFPLCFFFISCNGSKKQSAGQEVNEVKLQTEDILFPVSEVLNLKSYYLSSYFHNDSLSLIYGYNYKSHALDCMDLKRHQISQILLSSQGESAVMRSVAGLFIQTPDSIWIYDDTQRILLINGDGKLLKTVDLRPELKDNEQILINTNHAISTARLFYDGGRHSLLYGIKDFSTSPVTFKVRETFLNSMTPSVDYLLQPSVAVTNVSGRDYGNMSDLNITFTAEKVLYNYPVESHVYVMDRKSGEQKVFEADSRFTKNVVEKCESGNYEQWERHNIENPHFYDLMYLPQTGMYARLHFGGIEFDATRDILNLMDDRDLYLTFFDKDFVVVGEAKLPSHRYNYFTGWMETNDGVALFVDNSLDENEKTEELVLDIVRLQAD</sequence>
<dbReference type="AlphaFoldDB" id="A0A139LSE1"/>
<comment type="caution">
    <text evidence="1">The sequence shown here is derived from an EMBL/GenBank/DDBJ whole genome shotgun (WGS) entry which is preliminary data.</text>
</comment>
<dbReference type="EMBL" id="LTDF01000045">
    <property type="protein sequence ID" value="KXT54348.1"/>
    <property type="molecule type" value="Genomic_DNA"/>
</dbReference>
<name>A0A139LSE1_9BACE</name>
<gene>
    <name evidence="1" type="ORF">HMPREF2531_00881</name>
</gene>
<protein>
    <recommendedName>
        <fullName evidence="3">DUF4221 domain-containing protein</fullName>
    </recommendedName>
</protein>
<evidence type="ECO:0000313" key="2">
    <source>
        <dbReference type="Proteomes" id="UP000070319"/>
    </source>
</evidence>
<evidence type="ECO:0000313" key="1">
    <source>
        <dbReference type="EMBL" id="KXT54348.1"/>
    </source>
</evidence>